<keyword evidence="3 7" id="KW-0812">Transmembrane</keyword>
<feature type="transmembrane region" description="Helical" evidence="7">
    <location>
        <begin position="70"/>
        <end position="90"/>
    </location>
</feature>
<comment type="subcellular location">
    <subcellularLocation>
        <location evidence="1">Endoplasmic reticulum membrane</location>
        <topology evidence="1">Multi-pass membrane protein</topology>
    </subcellularLocation>
</comment>
<dbReference type="AlphaFoldDB" id="A0A6G1LN60"/>
<organism evidence="9 10">
    <name type="scientific">Teratosphaeria nubilosa</name>
    <dbReference type="NCBI Taxonomy" id="161662"/>
    <lineage>
        <taxon>Eukaryota</taxon>
        <taxon>Fungi</taxon>
        <taxon>Dikarya</taxon>
        <taxon>Ascomycota</taxon>
        <taxon>Pezizomycotina</taxon>
        <taxon>Dothideomycetes</taxon>
        <taxon>Dothideomycetidae</taxon>
        <taxon>Mycosphaerellales</taxon>
        <taxon>Teratosphaeriaceae</taxon>
        <taxon>Teratosphaeria</taxon>
    </lineage>
</organism>
<dbReference type="PANTHER" id="PTHR31204:SF1">
    <property type="entry name" value="SIGMA INTRACELLULAR RECEPTOR 2"/>
    <property type="match status" value="1"/>
</dbReference>
<dbReference type="GO" id="GO:0005789">
    <property type="term" value="C:endoplasmic reticulum membrane"/>
    <property type="evidence" value="ECO:0007669"/>
    <property type="project" value="UniProtKB-SubCell"/>
</dbReference>
<dbReference type="PANTHER" id="PTHR31204">
    <property type="entry name" value="SIGMA INTRACELLULAR RECEPTOR 2"/>
    <property type="match status" value="1"/>
</dbReference>
<evidence type="ECO:0000313" key="9">
    <source>
        <dbReference type="EMBL" id="KAF2774413.1"/>
    </source>
</evidence>
<name>A0A6G1LN60_9PEZI</name>
<proteinExistence type="inferred from homology"/>
<evidence type="ECO:0000256" key="5">
    <source>
        <dbReference type="ARBA" id="ARBA00022989"/>
    </source>
</evidence>
<keyword evidence="10" id="KW-1185">Reference proteome</keyword>
<keyword evidence="5 7" id="KW-1133">Transmembrane helix</keyword>
<protein>
    <recommendedName>
        <fullName evidence="7">Efficient mitochondria targeting-associated protein 19</fullName>
    </recommendedName>
</protein>
<dbReference type="InterPro" id="IPR016964">
    <property type="entry name" value="Sigma2_recept"/>
</dbReference>
<evidence type="ECO:0000256" key="3">
    <source>
        <dbReference type="ARBA" id="ARBA00022692"/>
    </source>
</evidence>
<evidence type="ECO:0000256" key="1">
    <source>
        <dbReference type="ARBA" id="ARBA00004477"/>
    </source>
</evidence>
<feature type="transmembrane region" description="Helical" evidence="7">
    <location>
        <begin position="137"/>
        <end position="155"/>
    </location>
</feature>
<dbReference type="EMBL" id="ML995808">
    <property type="protein sequence ID" value="KAF2774413.1"/>
    <property type="molecule type" value="Genomic_DNA"/>
</dbReference>
<dbReference type="InterPro" id="IPR033118">
    <property type="entry name" value="EXPERA"/>
</dbReference>
<keyword evidence="4 7" id="KW-0256">Endoplasmic reticulum</keyword>
<evidence type="ECO:0000313" key="10">
    <source>
        <dbReference type="Proteomes" id="UP000799436"/>
    </source>
</evidence>
<sequence>MPISRNIFSRKRDLSYLIFFLIHIPIVFFVDAAPLWPENLKPNFMTTLRKFYIETYHDQFFKSPPAWFTMYMWMEALYHVPLSVWAVGALLRDDPRVPIHLLIYAVQTAITTSTCISDYLSWSNFSNGEKIELGKLYVPYLAVSVFMGVDMYARLTSRLSGGSMSSQKKAL</sequence>
<evidence type="ECO:0000256" key="2">
    <source>
        <dbReference type="ARBA" id="ARBA00009096"/>
    </source>
</evidence>
<dbReference type="OrthoDB" id="433124at2759"/>
<evidence type="ECO:0000256" key="6">
    <source>
        <dbReference type="ARBA" id="ARBA00023136"/>
    </source>
</evidence>
<evidence type="ECO:0000256" key="4">
    <source>
        <dbReference type="ARBA" id="ARBA00022824"/>
    </source>
</evidence>
<feature type="transmembrane region" description="Helical" evidence="7">
    <location>
        <begin position="102"/>
        <end position="122"/>
    </location>
</feature>
<reference evidence="9" key="1">
    <citation type="journal article" date="2020" name="Stud. Mycol.">
        <title>101 Dothideomycetes genomes: a test case for predicting lifestyles and emergence of pathogens.</title>
        <authorList>
            <person name="Haridas S."/>
            <person name="Albert R."/>
            <person name="Binder M."/>
            <person name="Bloem J."/>
            <person name="Labutti K."/>
            <person name="Salamov A."/>
            <person name="Andreopoulos B."/>
            <person name="Baker S."/>
            <person name="Barry K."/>
            <person name="Bills G."/>
            <person name="Bluhm B."/>
            <person name="Cannon C."/>
            <person name="Castanera R."/>
            <person name="Culley D."/>
            <person name="Daum C."/>
            <person name="Ezra D."/>
            <person name="Gonzalez J."/>
            <person name="Henrissat B."/>
            <person name="Kuo A."/>
            <person name="Liang C."/>
            <person name="Lipzen A."/>
            <person name="Lutzoni F."/>
            <person name="Magnuson J."/>
            <person name="Mondo S."/>
            <person name="Nolan M."/>
            <person name="Ohm R."/>
            <person name="Pangilinan J."/>
            <person name="Park H.-J."/>
            <person name="Ramirez L."/>
            <person name="Alfaro M."/>
            <person name="Sun H."/>
            <person name="Tritt A."/>
            <person name="Yoshinaga Y."/>
            <person name="Zwiers L.-H."/>
            <person name="Turgeon B."/>
            <person name="Goodwin S."/>
            <person name="Spatafora J."/>
            <person name="Crous P."/>
            <person name="Grigoriev I."/>
        </authorList>
    </citation>
    <scope>NUCLEOTIDE SEQUENCE</scope>
    <source>
        <strain evidence="9">CBS 116005</strain>
    </source>
</reference>
<feature type="domain" description="EXPERA" evidence="8">
    <location>
        <begin position="12"/>
        <end position="148"/>
    </location>
</feature>
<gene>
    <name evidence="9" type="ORF">EJ03DRAFT_323000</name>
</gene>
<dbReference type="Proteomes" id="UP000799436">
    <property type="component" value="Unassembled WGS sequence"/>
</dbReference>
<keyword evidence="6 7" id="KW-0472">Membrane</keyword>
<dbReference type="Pfam" id="PF05241">
    <property type="entry name" value="EBP"/>
    <property type="match status" value="1"/>
</dbReference>
<accession>A0A6G1LN60</accession>
<dbReference type="InterPro" id="IPR051987">
    <property type="entry name" value="Sigma-2_receptor-like"/>
</dbReference>
<feature type="transmembrane region" description="Helical" evidence="7">
    <location>
        <begin position="14"/>
        <end position="36"/>
    </location>
</feature>
<evidence type="ECO:0000256" key="7">
    <source>
        <dbReference type="PIRNR" id="PIRNR031032"/>
    </source>
</evidence>
<dbReference type="PIRSF" id="PIRSF031032">
    <property type="entry name" value="TMP_97_prd"/>
    <property type="match status" value="1"/>
</dbReference>
<comment type="similarity">
    <text evidence="2">Belongs to the TMEM97/sigma-2 receptor family.</text>
</comment>
<evidence type="ECO:0000259" key="8">
    <source>
        <dbReference type="PROSITE" id="PS51751"/>
    </source>
</evidence>
<dbReference type="PROSITE" id="PS51751">
    <property type="entry name" value="EXPERA"/>
    <property type="match status" value="1"/>
</dbReference>